<keyword evidence="2" id="KW-0472">Membrane</keyword>
<feature type="transmembrane region" description="Helical" evidence="2">
    <location>
        <begin position="86"/>
        <end position="105"/>
    </location>
</feature>
<keyword evidence="2" id="KW-1133">Transmembrane helix</keyword>
<organism evidence="4 5">
    <name type="scientific">Nocardioides panacihumi</name>
    <dbReference type="NCBI Taxonomy" id="400774"/>
    <lineage>
        <taxon>Bacteria</taxon>
        <taxon>Bacillati</taxon>
        <taxon>Actinomycetota</taxon>
        <taxon>Actinomycetes</taxon>
        <taxon>Propionibacteriales</taxon>
        <taxon>Nocardioidaceae</taxon>
        <taxon>Nocardioides</taxon>
    </lineage>
</organism>
<feature type="transmembrane region" description="Helical" evidence="2">
    <location>
        <begin position="158"/>
        <end position="179"/>
    </location>
</feature>
<feature type="transmembrane region" description="Helical" evidence="2">
    <location>
        <begin position="185"/>
        <end position="202"/>
    </location>
</feature>
<feature type="region of interest" description="Disordered" evidence="1">
    <location>
        <begin position="1"/>
        <end position="22"/>
    </location>
</feature>
<name>A0ABN2RXQ7_9ACTN</name>
<dbReference type="Proteomes" id="UP001500571">
    <property type="component" value="Unassembled WGS sequence"/>
</dbReference>
<dbReference type="InterPro" id="IPR003675">
    <property type="entry name" value="Rce1/LyrA-like_dom"/>
</dbReference>
<protein>
    <recommendedName>
        <fullName evidence="3">CAAX prenyl protease 2/Lysostaphin resistance protein A-like domain-containing protein</fullName>
    </recommendedName>
</protein>
<feature type="transmembrane region" description="Helical" evidence="2">
    <location>
        <begin position="209"/>
        <end position="230"/>
    </location>
</feature>
<dbReference type="InterPro" id="IPR052710">
    <property type="entry name" value="CAAX_protease"/>
</dbReference>
<feature type="domain" description="CAAX prenyl protease 2/Lysostaphin resistance protein A-like" evidence="3">
    <location>
        <begin position="128"/>
        <end position="222"/>
    </location>
</feature>
<reference evidence="4 5" key="1">
    <citation type="journal article" date="2019" name="Int. J. Syst. Evol. Microbiol.">
        <title>The Global Catalogue of Microorganisms (GCM) 10K type strain sequencing project: providing services to taxonomists for standard genome sequencing and annotation.</title>
        <authorList>
            <consortium name="The Broad Institute Genomics Platform"/>
            <consortium name="The Broad Institute Genome Sequencing Center for Infectious Disease"/>
            <person name="Wu L."/>
            <person name="Ma J."/>
        </authorList>
    </citation>
    <scope>NUCLEOTIDE SEQUENCE [LARGE SCALE GENOMIC DNA]</scope>
    <source>
        <strain evidence="4 5">JCM 15309</strain>
    </source>
</reference>
<comment type="caution">
    <text evidence="4">The sequence shown here is derived from an EMBL/GenBank/DDBJ whole genome shotgun (WGS) entry which is preliminary data.</text>
</comment>
<keyword evidence="2" id="KW-0812">Transmembrane</keyword>
<keyword evidence="5" id="KW-1185">Reference proteome</keyword>
<accession>A0ABN2RXQ7</accession>
<evidence type="ECO:0000313" key="5">
    <source>
        <dbReference type="Proteomes" id="UP001500571"/>
    </source>
</evidence>
<evidence type="ECO:0000313" key="4">
    <source>
        <dbReference type="EMBL" id="GAA1976831.1"/>
    </source>
</evidence>
<gene>
    <name evidence="4" type="ORF">GCM10009798_42560</name>
</gene>
<evidence type="ECO:0000256" key="2">
    <source>
        <dbReference type="SAM" id="Phobius"/>
    </source>
</evidence>
<sequence>MWMLDAGSEVPVGGRPASPAPDRQSRAWTVVSAIEAAAAAAAILLDLLIPSLVLIAMAVASLLVRRQRITSLGLRRSTGSRLVAKTFLLAVLWSVFQLSVTMPIANHVSGKTQDLSAFNDLQGNAGMLAALLVAGWLLGAFAEELAYRGYLLTRIREALGFGRWGLAVAIVLSSVLFGFAHTEQGLVGVLVVTIDGIYFSVLRVHFQTLWASVLAHGFNNTIGFVAFFLVGPIHGLW</sequence>
<feature type="transmembrane region" description="Helical" evidence="2">
    <location>
        <begin position="125"/>
        <end position="146"/>
    </location>
</feature>
<dbReference type="PANTHER" id="PTHR36435">
    <property type="entry name" value="SLR1288 PROTEIN"/>
    <property type="match status" value="1"/>
</dbReference>
<dbReference type="PANTHER" id="PTHR36435:SF1">
    <property type="entry name" value="CAAX AMINO TERMINAL PROTEASE FAMILY PROTEIN"/>
    <property type="match status" value="1"/>
</dbReference>
<evidence type="ECO:0000259" key="3">
    <source>
        <dbReference type="Pfam" id="PF02517"/>
    </source>
</evidence>
<dbReference type="EMBL" id="BAAAPB010000008">
    <property type="protein sequence ID" value="GAA1976831.1"/>
    <property type="molecule type" value="Genomic_DNA"/>
</dbReference>
<proteinExistence type="predicted"/>
<evidence type="ECO:0000256" key="1">
    <source>
        <dbReference type="SAM" id="MobiDB-lite"/>
    </source>
</evidence>
<feature type="transmembrane region" description="Helical" evidence="2">
    <location>
        <begin position="36"/>
        <end position="65"/>
    </location>
</feature>
<dbReference type="Pfam" id="PF02517">
    <property type="entry name" value="Rce1-like"/>
    <property type="match status" value="1"/>
</dbReference>